<proteinExistence type="predicted"/>
<sequence>MVLDTILGGTLGAAARLAPEVMSFFDKKNERAHELAMQDKQAELARVQQAGAQAQAEIQADSVYNTGALAALREAIAGQAKPTGIVWVDALAGTVRPVVTYGLVLLYACVKATGEVDLWTGDDMVLLAGVINFWFVNRAVEKAKR</sequence>
<gene>
    <name evidence="1" type="ORF">UFOVP821_3</name>
</gene>
<evidence type="ECO:0000313" key="1">
    <source>
        <dbReference type="EMBL" id="CAB4164975.1"/>
    </source>
</evidence>
<name>A0A6J5P7D9_9CAUD</name>
<organism evidence="1">
    <name type="scientific">uncultured Caudovirales phage</name>
    <dbReference type="NCBI Taxonomy" id="2100421"/>
    <lineage>
        <taxon>Viruses</taxon>
        <taxon>Duplodnaviria</taxon>
        <taxon>Heunggongvirae</taxon>
        <taxon>Uroviricota</taxon>
        <taxon>Caudoviricetes</taxon>
        <taxon>Peduoviridae</taxon>
        <taxon>Maltschvirus</taxon>
        <taxon>Maltschvirus maltsch</taxon>
    </lineage>
</organism>
<accession>A0A6J5P7D9</accession>
<protein>
    <recommendedName>
        <fullName evidence="2">Holin of 3TMs, for gene-transfer release</fullName>
    </recommendedName>
</protein>
<reference evidence="1" key="1">
    <citation type="submission" date="2020-04" db="EMBL/GenBank/DDBJ databases">
        <authorList>
            <person name="Chiriac C."/>
            <person name="Salcher M."/>
            <person name="Ghai R."/>
            <person name="Kavagutti S V."/>
        </authorList>
    </citation>
    <scope>NUCLEOTIDE SEQUENCE</scope>
</reference>
<evidence type="ECO:0008006" key="2">
    <source>
        <dbReference type="Google" id="ProtNLM"/>
    </source>
</evidence>
<dbReference type="EMBL" id="LR796768">
    <property type="protein sequence ID" value="CAB4164975.1"/>
    <property type="molecule type" value="Genomic_DNA"/>
</dbReference>